<evidence type="ECO:0000313" key="2">
    <source>
        <dbReference type="EMBL" id="SPF30807.1"/>
    </source>
</evidence>
<dbReference type="EMBL" id="OMKW01000004">
    <property type="protein sequence ID" value="SPF30807.1"/>
    <property type="molecule type" value="Genomic_DNA"/>
</dbReference>
<dbReference type="PANTHER" id="PTHR21600">
    <property type="entry name" value="MITOCHONDRIAL RNA PSEUDOURIDINE SYNTHASE"/>
    <property type="match status" value="1"/>
</dbReference>
<dbReference type="InterPro" id="IPR020103">
    <property type="entry name" value="PsdUridine_synth_cat_dom_sf"/>
</dbReference>
<dbReference type="PANTHER" id="PTHR21600:SF89">
    <property type="entry name" value="RIBOSOMAL LARGE SUBUNIT PSEUDOURIDINE SYNTHASE A"/>
    <property type="match status" value="1"/>
</dbReference>
<protein>
    <submittedName>
        <fullName evidence="2">Ribosomal large subunit pseudouridine synthase A</fullName>
        <ecNumber evidence="2">5.4.99.28</ecNumber>
    </submittedName>
</protein>
<keyword evidence="2" id="KW-0413">Isomerase</keyword>
<dbReference type="Proteomes" id="UP000244932">
    <property type="component" value="Unassembled WGS sequence"/>
</dbReference>
<sequence length="222" mass="25199">MHIHVNIKPPPLEDYHPPQGPLCVVHEDEALLLVDKPSGLLSVPGKGAHLADCLEARVRAAYPEALLIHRLDMDTSGLMVFARSPLAQRHLNWQFEKRTVHKRYQALVEGRVAGQAGFVDLPLIADWPNRPLQMVDFERGKPSLTHWSVLDRGRDWTRLDLRPKTGRSHQLRVHCLAMGHRIVGDPFYGGDRSSRLMLHAHSLTLRHPIGGAWRIFECKVPF</sequence>
<dbReference type="GO" id="GO:0160151">
    <property type="term" value="F:tRNA pseudouridine(32) synthase activity"/>
    <property type="evidence" value="ECO:0007669"/>
    <property type="project" value="UniProtKB-EC"/>
</dbReference>
<accession>A0A2R8AF39</accession>
<dbReference type="RefSeq" id="WP_181377208.1">
    <property type="nucleotide sequence ID" value="NZ_OMKW01000004.1"/>
</dbReference>
<dbReference type="InterPro" id="IPR006145">
    <property type="entry name" value="PsdUridine_synth_RsuA/RluA"/>
</dbReference>
<proteinExistence type="predicted"/>
<gene>
    <name evidence="2" type="primary">rluA</name>
    <name evidence="2" type="ORF">POI8812_03151</name>
</gene>
<dbReference type="GO" id="GO:0000455">
    <property type="term" value="P:enzyme-directed rRNA pseudouridine synthesis"/>
    <property type="evidence" value="ECO:0007669"/>
    <property type="project" value="TreeGrafter"/>
</dbReference>
<dbReference type="Gene3D" id="3.30.2350.10">
    <property type="entry name" value="Pseudouridine synthase"/>
    <property type="match status" value="1"/>
</dbReference>
<dbReference type="PROSITE" id="PS01129">
    <property type="entry name" value="PSI_RLU"/>
    <property type="match status" value="1"/>
</dbReference>
<organism evidence="2 3">
    <name type="scientific">Pontivivens insulae</name>
    <dbReference type="NCBI Taxonomy" id="1639689"/>
    <lineage>
        <taxon>Bacteria</taxon>
        <taxon>Pseudomonadati</taxon>
        <taxon>Pseudomonadota</taxon>
        <taxon>Alphaproteobacteria</taxon>
        <taxon>Rhodobacterales</taxon>
        <taxon>Paracoccaceae</taxon>
        <taxon>Pontivivens</taxon>
    </lineage>
</organism>
<dbReference type="AlphaFoldDB" id="A0A2R8AF39"/>
<dbReference type="GO" id="GO:0003723">
    <property type="term" value="F:RNA binding"/>
    <property type="evidence" value="ECO:0007669"/>
    <property type="project" value="InterPro"/>
</dbReference>
<keyword evidence="3" id="KW-1185">Reference proteome</keyword>
<dbReference type="SUPFAM" id="SSF55120">
    <property type="entry name" value="Pseudouridine synthase"/>
    <property type="match status" value="1"/>
</dbReference>
<dbReference type="InterPro" id="IPR006224">
    <property type="entry name" value="PsdUridine_synth_RluA-like_CS"/>
</dbReference>
<dbReference type="Pfam" id="PF00849">
    <property type="entry name" value="PseudoU_synth_2"/>
    <property type="match status" value="1"/>
</dbReference>
<feature type="domain" description="Pseudouridine synthase RsuA/RluA-like" evidence="1">
    <location>
        <begin position="31"/>
        <end position="176"/>
    </location>
</feature>
<dbReference type="CDD" id="cd02869">
    <property type="entry name" value="PseudoU_synth_RluA_like"/>
    <property type="match status" value="1"/>
</dbReference>
<name>A0A2R8AF39_9RHOB</name>
<dbReference type="EC" id="5.4.99.28" evidence="2"/>
<reference evidence="2 3" key="1">
    <citation type="submission" date="2018-03" db="EMBL/GenBank/DDBJ databases">
        <authorList>
            <person name="Keele B.F."/>
        </authorList>
    </citation>
    <scope>NUCLEOTIDE SEQUENCE [LARGE SCALE GENOMIC DNA]</scope>
    <source>
        <strain evidence="2 3">CeCT 8812</strain>
    </source>
</reference>
<dbReference type="InterPro" id="IPR050188">
    <property type="entry name" value="RluA_PseudoU_synthase"/>
</dbReference>
<evidence type="ECO:0000259" key="1">
    <source>
        <dbReference type="Pfam" id="PF00849"/>
    </source>
</evidence>
<evidence type="ECO:0000313" key="3">
    <source>
        <dbReference type="Proteomes" id="UP000244932"/>
    </source>
</evidence>